<reference evidence="5" key="3">
    <citation type="journal article" date="2022" name="BMC Genomics">
        <title>Comparative genome analysis of mycobacteria focusing on tRNA and non-coding RNA.</title>
        <authorList>
            <person name="Behra P.R.K."/>
            <person name="Pettersson B.M.F."/>
            <person name="Ramesh M."/>
            <person name="Das S."/>
            <person name="Dasgupta S."/>
            <person name="Kirsebom L.A."/>
        </authorList>
    </citation>
    <scope>NUCLEOTIDE SEQUENCE</scope>
    <source>
        <strain evidence="5">DSM 44203</strain>
    </source>
</reference>
<dbReference type="PROSITE" id="PS50801">
    <property type="entry name" value="STAS"/>
    <property type="match status" value="1"/>
</dbReference>
<dbReference type="InterPro" id="IPR036513">
    <property type="entry name" value="STAS_dom_sf"/>
</dbReference>
<organism evidence="5 7">
    <name type="scientific">Mycolicibacterium novocastrense</name>
    <name type="common">Mycobacterium novocastrense</name>
    <dbReference type="NCBI Taxonomy" id="59813"/>
    <lineage>
        <taxon>Bacteria</taxon>
        <taxon>Bacillati</taxon>
        <taxon>Actinomycetota</taxon>
        <taxon>Actinomycetes</taxon>
        <taxon>Mycobacteriales</taxon>
        <taxon>Mycobacteriaceae</taxon>
        <taxon>Mycolicibacterium</taxon>
    </lineage>
</organism>
<evidence type="ECO:0000313" key="5">
    <source>
        <dbReference type="EMBL" id="MCV7023052.1"/>
    </source>
</evidence>
<dbReference type="GO" id="GO:0043856">
    <property type="term" value="F:anti-sigma factor antagonist activity"/>
    <property type="evidence" value="ECO:0007669"/>
    <property type="project" value="InterPro"/>
</dbReference>
<name>A0AAW5SI44_MYCNV</name>
<dbReference type="CDD" id="cd07043">
    <property type="entry name" value="STAS_anti-anti-sigma_factors"/>
    <property type="match status" value="1"/>
</dbReference>
<dbReference type="SUPFAM" id="SSF52091">
    <property type="entry name" value="SpoIIaa-like"/>
    <property type="match status" value="1"/>
</dbReference>
<evidence type="ECO:0000313" key="7">
    <source>
        <dbReference type="Proteomes" id="UP001207528"/>
    </source>
</evidence>
<dbReference type="EMBL" id="BCTA01000052">
    <property type="protein sequence ID" value="GAT10854.1"/>
    <property type="molecule type" value="Genomic_DNA"/>
</dbReference>
<gene>
    <name evidence="5" type="ORF">H7I77_06755</name>
    <name evidence="4" type="ORF">RMCN_3987</name>
</gene>
<dbReference type="InterPro" id="IPR002645">
    <property type="entry name" value="STAS_dom"/>
</dbReference>
<feature type="domain" description="STAS" evidence="3">
    <location>
        <begin position="16"/>
        <end position="118"/>
    </location>
</feature>
<dbReference type="Gene3D" id="3.30.750.24">
    <property type="entry name" value="STAS domain"/>
    <property type="match status" value="1"/>
</dbReference>
<reference evidence="4 6" key="1">
    <citation type="journal article" date="2016" name="Genome Announc.">
        <title>Draft Genome Sequences of Five Rapidly Growing Mycobacterium Species, M. thermoresistibile, M. fortuitum subsp. acetamidolyticum, M. canariasense, M. brisbanense, and M. novocastrense.</title>
        <authorList>
            <person name="Katahira K."/>
            <person name="Ogura Y."/>
            <person name="Gotoh Y."/>
            <person name="Hayashi T."/>
        </authorList>
    </citation>
    <scope>NUCLEOTIDE SEQUENCE [LARGE SCALE GENOMIC DNA]</scope>
    <source>
        <strain evidence="4 6">JCM18114</strain>
    </source>
</reference>
<dbReference type="Pfam" id="PF13466">
    <property type="entry name" value="STAS_2"/>
    <property type="match status" value="1"/>
</dbReference>
<protein>
    <recommendedName>
        <fullName evidence="2">Anti-sigma factor antagonist</fullName>
    </recommendedName>
</protein>
<proteinExistence type="inferred from homology"/>
<comment type="caution">
    <text evidence="5">The sequence shown here is derived from an EMBL/GenBank/DDBJ whole genome shotgun (WGS) entry which is preliminary data.</text>
</comment>
<evidence type="ECO:0000313" key="4">
    <source>
        <dbReference type="EMBL" id="GAT10854.1"/>
    </source>
</evidence>
<dbReference type="Proteomes" id="UP001207528">
    <property type="component" value="Unassembled WGS sequence"/>
</dbReference>
<comment type="similarity">
    <text evidence="1 2">Belongs to the anti-sigma-factor antagonist family.</text>
</comment>
<dbReference type="NCBIfam" id="TIGR00377">
    <property type="entry name" value="ant_ant_sig"/>
    <property type="match status" value="1"/>
</dbReference>
<evidence type="ECO:0000256" key="2">
    <source>
        <dbReference type="RuleBase" id="RU003749"/>
    </source>
</evidence>
<reference evidence="5" key="2">
    <citation type="submission" date="2020-07" db="EMBL/GenBank/DDBJ databases">
        <authorList>
            <person name="Pettersson B.M.F."/>
            <person name="Behra P.R.K."/>
            <person name="Ramesh M."/>
            <person name="Das S."/>
            <person name="Dasgupta S."/>
            <person name="Kirsebom L.A."/>
        </authorList>
    </citation>
    <scope>NUCLEOTIDE SEQUENCE</scope>
    <source>
        <strain evidence="5">DSM 44203</strain>
    </source>
</reference>
<dbReference type="PANTHER" id="PTHR33495">
    <property type="entry name" value="ANTI-SIGMA FACTOR ANTAGONIST TM_1081-RELATED-RELATED"/>
    <property type="match status" value="1"/>
</dbReference>
<dbReference type="RefSeq" id="WP_067392761.1">
    <property type="nucleotide sequence ID" value="NZ_BCTA01000052.1"/>
</dbReference>
<evidence type="ECO:0000259" key="3">
    <source>
        <dbReference type="PROSITE" id="PS50801"/>
    </source>
</evidence>
<accession>A0AAW5SI44</accession>
<evidence type="ECO:0000256" key="1">
    <source>
        <dbReference type="ARBA" id="ARBA00009013"/>
    </source>
</evidence>
<evidence type="ECO:0000313" key="6">
    <source>
        <dbReference type="Proteomes" id="UP000069773"/>
    </source>
</evidence>
<dbReference type="AlphaFoldDB" id="A0AAW5SI44"/>
<dbReference type="InterPro" id="IPR058548">
    <property type="entry name" value="MlaB-like_STAS"/>
</dbReference>
<dbReference type="Proteomes" id="UP000069773">
    <property type="component" value="Unassembled WGS sequence"/>
</dbReference>
<dbReference type="InterPro" id="IPR003658">
    <property type="entry name" value="Anti-sigma_ant"/>
</dbReference>
<dbReference type="EMBL" id="JACKTI010000024">
    <property type="protein sequence ID" value="MCV7023052.1"/>
    <property type="molecule type" value="Genomic_DNA"/>
</dbReference>
<keyword evidence="6" id="KW-1185">Reference proteome</keyword>
<sequence length="118" mass="12723">MKFTLKTDVTIPSARIHLAGDLDYGHTAPLLDVVSELLSTDAGVKELRLDCTELGFFDSTGLSALLVIHREAARSGAVLHLDNRPPQLDRVLEITGLVDHFTSGEATAPPHPDEIEIG</sequence>